<reference evidence="7 8" key="1">
    <citation type="submission" date="2016-06" db="EMBL/GenBank/DDBJ databases">
        <authorList>
            <person name="Ramos C."/>
            <person name="Pintado A."/>
            <person name="Crespo-Gomez J.I."/>
        </authorList>
    </citation>
    <scope>NUCLEOTIDE SEQUENCE [LARGE SCALE GENOMIC DNA]</scope>
    <source>
        <strain evidence="7 8">AVO110</strain>
    </source>
</reference>
<dbReference type="SUPFAM" id="SSF52540">
    <property type="entry name" value="P-loop containing nucleoside triphosphate hydrolases"/>
    <property type="match status" value="1"/>
</dbReference>
<dbReference type="InterPro" id="IPR000212">
    <property type="entry name" value="DNA_helicase_UvrD/REP"/>
</dbReference>
<keyword evidence="8" id="KW-1185">Reference proteome</keyword>
<evidence type="ECO:0000256" key="4">
    <source>
        <dbReference type="ARBA" id="ARBA00022840"/>
    </source>
</evidence>
<keyword evidence="3 5" id="KW-0347">Helicase</keyword>
<dbReference type="Pfam" id="PF00580">
    <property type="entry name" value="UvrD-helicase"/>
    <property type="match status" value="2"/>
</dbReference>
<feature type="domain" description="UvrD-like helicase ATP-binding" evidence="6">
    <location>
        <begin position="17"/>
        <end position="550"/>
    </location>
</feature>
<evidence type="ECO:0000259" key="6">
    <source>
        <dbReference type="PROSITE" id="PS51198"/>
    </source>
</evidence>
<keyword evidence="2 5" id="KW-0378">Hydrolase</keyword>
<dbReference type="PANTHER" id="PTHR11070:SF63">
    <property type="entry name" value="DNA HELICASE IV"/>
    <property type="match status" value="1"/>
</dbReference>
<evidence type="ECO:0000313" key="8">
    <source>
        <dbReference type="Proteomes" id="UP000744555"/>
    </source>
</evidence>
<keyword evidence="4 5" id="KW-0067">ATP-binding</keyword>
<dbReference type="PROSITE" id="PS51198">
    <property type="entry name" value="UVRD_HELICASE_ATP_BIND"/>
    <property type="match status" value="1"/>
</dbReference>
<proteinExistence type="predicted"/>
<protein>
    <recommendedName>
        <fullName evidence="6">UvrD-like helicase ATP-binding domain-containing protein</fullName>
    </recommendedName>
</protein>
<dbReference type="Gene3D" id="3.40.50.300">
    <property type="entry name" value="P-loop containing nucleotide triphosphate hydrolases"/>
    <property type="match status" value="3"/>
</dbReference>
<dbReference type="EMBL" id="LZEU01000001">
    <property type="protein sequence ID" value="MBC9251148.1"/>
    <property type="molecule type" value="Genomic_DNA"/>
</dbReference>
<evidence type="ECO:0000313" key="7">
    <source>
        <dbReference type="EMBL" id="MBC9251148.1"/>
    </source>
</evidence>
<sequence length="806" mass="90748">MEALIKADVASRIPKEEQPSEDQWKLILSRTPTTSVIAGAGSGKSTTMVLRLVVLRHYLGIQFSSITVVTFTRESKRDFAEKLRKVFLLWGHDVSVKQSERIVRTFHSRILSFARCLPGLTGVQPFEFLKDRVETDNKHQELNVEELSASESHEAGVPVIRDNWEGEDDLDENLEEPDTPVIQLKLNLRQIGLLRQVYSDLYRENSVFKKLILNLYIRSISLRPLDSTALEVAAQLAKSARQAYFDDALCVKMAGLWSAAGKWPLDGIDPAGKVIQLGAQKLRADGYIEALDAYVLLGLDESEPKDLAIENRKSWLQQDLAKKQLLFQVHSTRPVLLLNSYHEASKSIEELKSSMTSCPVFDYKVKGELSASHILEAFYSAASFIENLGLDVEHAVKNMQLPQRDLDRVFFEALGIFWRRFNQLLKDTSPPIMTFNTMFALFNEQNQDSFQHVPDGVLRPMTTLLIDEFQDVGANTMSWVKATFAEIGRRELRPETRGVPSPPSLIAVGDDWQSIYGWRGSSPEFFVDFDKHFTALNPTRVIMNENYRSHQWIIDAAESLVAKTALFENKSGIAANEKVTRRREPVCVFPFDPEDWKGNVKGAQSSAGHGCAIAQGKDLNKHHVEGGGLIEGPQQSANGTALSCPPVTPEVLADLVRKHYEQGDSILILYRTRKYRKVLQAATADLIARSKEEDREKDLMFLTYHASKGLQAKAVFLLGDCETKTSSPYKNDILRQARMGAKGDARPYDSAQDEEALRTAYVAVTRAITYCYWFVEVSGKGGEGRVKASKLIDAAREYWRVYRSDN</sequence>
<evidence type="ECO:0000256" key="1">
    <source>
        <dbReference type="ARBA" id="ARBA00022741"/>
    </source>
</evidence>
<dbReference type="PANTHER" id="PTHR11070">
    <property type="entry name" value="UVRD / RECB / PCRA DNA HELICASE FAMILY MEMBER"/>
    <property type="match status" value="1"/>
</dbReference>
<accession>A0ABR7S3X3</accession>
<evidence type="ECO:0000256" key="3">
    <source>
        <dbReference type="ARBA" id="ARBA00022806"/>
    </source>
</evidence>
<dbReference type="InterPro" id="IPR027417">
    <property type="entry name" value="P-loop_NTPase"/>
</dbReference>
<evidence type="ECO:0000256" key="2">
    <source>
        <dbReference type="ARBA" id="ARBA00022801"/>
    </source>
</evidence>
<evidence type="ECO:0000256" key="5">
    <source>
        <dbReference type="PROSITE-ProRule" id="PRU00560"/>
    </source>
</evidence>
<name>A0ABR7S3X3_AQUAC</name>
<feature type="binding site" evidence="5">
    <location>
        <begin position="38"/>
        <end position="45"/>
    </location>
    <ligand>
        <name>ATP</name>
        <dbReference type="ChEBI" id="CHEBI:30616"/>
    </ligand>
</feature>
<keyword evidence="1 5" id="KW-0547">Nucleotide-binding</keyword>
<organism evidence="7 8">
    <name type="scientific">Aquipseudomonas alcaligenes</name>
    <name type="common">Pseudomonas alcaligenes</name>
    <dbReference type="NCBI Taxonomy" id="43263"/>
    <lineage>
        <taxon>Bacteria</taxon>
        <taxon>Pseudomonadati</taxon>
        <taxon>Pseudomonadota</taxon>
        <taxon>Gammaproteobacteria</taxon>
        <taxon>Pseudomonadales</taxon>
        <taxon>Pseudomonadaceae</taxon>
        <taxon>Aquipseudomonas</taxon>
    </lineage>
</organism>
<dbReference type="InterPro" id="IPR014016">
    <property type="entry name" value="UvrD-like_ATP-bd"/>
</dbReference>
<comment type="caution">
    <text evidence="7">The sequence shown here is derived from an EMBL/GenBank/DDBJ whole genome shotgun (WGS) entry which is preliminary data.</text>
</comment>
<gene>
    <name evidence="7" type="ORF">A9179_12755</name>
</gene>
<dbReference type="Proteomes" id="UP000744555">
    <property type="component" value="Unassembled WGS sequence"/>
</dbReference>